<evidence type="ECO:0000313" key="6">
    <source>
        <dbReference type="Proteomes" id="UP000278398"/>
    </source>
</evidence>
<evidence type="ECO:0000256" key="2">
    <source>
        <dbReference type="ARBA" id="ARBA00023125"/>
    </source>
</evidence>
<dbReference type="AlphaFoldDB" id="A0A3S0A2N9"/>
<name>A0A3S0A2N9_9HYPH</name>
<keyword evidence="2" id="KW-0238">DNA-binding</keyword>
<evidence type="ECO:0000256" key="1">
    <source>
        <dbReference type="ARBA" id="ARBA00023015"/>
    </source>
</evidence>
<dbReference type="SMART" id="SM00342">
    <property type="entry name" value="HTH_ARAC"/>
    <property type="match status" value="1"/>
</dbReference>
<evidence type="ECO:0000313" key="5">
    <source>
        <dbReference type="EMBL" id="RST83447.1"/>
    </source>
</evidence>
<reference evidence="5 6" key="1">
    <citation type="submission" date="2018-12" db="EMBL/GenBank/DDBJ databases">
        <title>Mesorhizobium carbonis sp. nov., isolated from coal mine water.</title>
        <authorList>
            <person name="Xin W."/>
            <person name="Xu Z."/>
            <person name="Xiang F."/>
            <person name="Zhang J."/>
            <person name="Xi L."/>
            <person name="Liu J."/>
        </authorList>
    </citation>
    <scope>NUCLEOTIDE SEQUENCE [LARGE SCALE GENOMIC DNA]</scope>
    <source>
        <strain evidence="5 6">B2.3</strain>
    </source>
</reference>
<dbReference type="Pfam" id="PF12833">
    <property type="entry name" value="HTH_18"/>
    <property type="match status" value="1"/>
</dbReference>
<dbReference type="InterPro" id="IPR009057">
    <property type="entry name" value="Homeodomain-like_sf"/>
</dbReference>
<dbReference type="InterPro" id="IPR018060">
    <property type="entry name" value="HTH_AraC"/>
</dbReference>
<feature type="domain" description="HTH araC/xylS-type" evidence="4">
    <location>
        <begin position="190"/>
        <end position="288"/>
    </location>
</feature>
<dbReference type="PROSITE" id="PS01124">
    <property type="entry name" value="HTH_ARAC_FAMILY_2"/>
    <property type="match status" value="1"/>
</dbReference>
<dbReference type="Proteomes" id="UP000278398">
    <property type="component" value="Unassembled WGS sequence"/>
</dbReference>
<accession>A0A3S0A2N9</accession>
<dbReference type="InterPro" id="IPR018062">
    <property type="entry name" value="HTH_AraC-typ_CS"/>
</dbReference>
<dbReference type="PANTHER" id="PTHR43436:SF1">
    <property type="entry name" value="TRANSCRIPTIONAL REGULATORY PROTEIN"/>
    <property type="match status" value="1"/>
</dbReference>
<dbReference type="Pfam" id="PF06719">
    <property type="entry name" value="AraC_N"/>
    <property type="match status" value="1"/>
</dbReference>
<evidence type="ECO:0000259" key="4">
    <source>
        <dbReference type="PROSITE" id="PS01124"/>
    </source>
</evidence>
<keyword evidence="6" id="KW-1185">Reference proteome</keyword>
<dbReference type="GO" id="GO:0043565">
    <property type="term" value="F:sequence-specific DNA binding"/>
    <property type="evidence" value="ECO:0007669"/>
    <property type="project" value="InterPro"/>
</dbReference>
<evidence type="ECO:0000256" key="3">
    <source>
        <dbReference type="ARBA" id="ARBA00023163"/>
    </source>
</evidence>
<dbReference type="InterPro" id="IPR009594">
    <property type="entry name" value="Tscrpt_reg_HTH_AraC_N"/>
</dbReference>
<dbReference type="EMBL" id="RWKW01000104">
    <property type="protein sequence ID" value="RST83447.1"/>
    <property type="molecule type" value="Genomic_DNA"/>
</dbReference>
<proteinExistence type="predicted"/>
<dbReference type="Gene3D" id="1.10.10.60">
    <property type="entry name" value="Homeodomain-like"/>
    <property type="match status" value="1"/>
</dbReference>
<dbReference type="PROSITE" id="PS00041">
    <property type="entry name" value="HTH_ARAC_FAMILY_1"/>
    <property type="match status" value="1"/>
</dbReference>
<organism evidence="5 6">
    <name type="scientific">Aquibium carbonis</name>
    <dbReference type="NCBI Taxonomy" id="2495581"/>
    <lineage>
        <taxon>Bacteria</taxon>
        <taxon>Pseudomonadati</taxon>
        <taxon>Pseudomonadota</taxon>
        <taxon>Alphaproteobacteria</taxon>
        <taxon>Hyphomicrobiales</taxon>
        <taxon>Phyllobacteriaceae</taxon>
        <taxon>Aquibium</taxon>
    </lineage>
</organism>
<gene>
    <name evidence="5" type="ORF">EJC49_22580</name>
</gene>
<dbReference type="RefSeq" id="WP_126702200.1">
    <property type="nucleotide sequence ID" value="NZ_RWKW01000104.1"/>
</dbReference>
<dbReference type="OrthoDB" id="9802263at2"/>
<sequence length="297" mass="32522">MNDELLDHASRYADARADRNGIAATPVDGFVILRETAPTMLQYAVSKPLVALVLQGRKCVTMGRRTFDFGAGDSLLITTDVPTVSQITTASRVLPYYSLVLELDPVIIAGLVSQIGPVPFEAGRPVRVDPTEAEVADAALRLLRLLDRPAALGVLGPQISRELHYWLLSGRHGGGIRALGVTDSHARRVARAVEILRRQYAQPIRIEALAEAAGMSLSAFHLHFRSITSLSPLQFQKQLRLIEARRRMLAQGEAISDAAYGVGYESVPQFTREYGRMFGQPPARDIRQARALMDTAA</sequence>
<dbReference type="GO" id="GO:0003700">
    <property type="term" value="F:DNA-binding transcription factor activity"/>
    <property type="evidence" value="ECO:0007669"/>
    <property type="project" value="InterPro"/>
</dbReference>
<comment type="caution">
    <text evidence="5">The sequence shown here is derived from an EMBL/GenBank/DDBJ whole genome shotgun (WGS) entry which is preliminary data.</text>
</comment>
<keyword evidence="1" id="KW-0805">Transcription regulation</keyword>
<protein>
    <submittedName>
        <fullName evidence="5">AraC family transcriptional regulator</fullName>
    </submittedName>
</protein>
<dbReference type="SUPFAM" id="SSF46689">
    <property type="entry name" value="Homeodomain-like"/>
    <property type="match status" value="2"/>
</dbReference>
<keyword evidence="3" id="KW-0804">Transcription</keyword>
<dbReference type="PANTHER" id="PTHR43436">
    <property type="entry name" value="ARAC-FAMILY TRANSCRIPTIONAL REGULATOR"/>
    <property type="match status" value="1"/>
</dbReference>